<organism evidence="11 12">
    <name type="scientific">Spiribacter salinus</name>
    <dbReference type="NCBI Taxonomy" id="1335746"/>
    <lineage>
        <taxon>Bacteria</taxon>
        <taxon>Pseudomonadati</taxon>
        <taxon>Pseudomonadota</taxon>
        <taxon>Gammaproteobacteria</taxon>
        <taxon>Chromatiales</taxon>
        <taxon>Ectothiorhodospiraceae</taxon>
        <taxon>Spiribacter</taxon>
    </lineage>
</organism>
<protein>
    <recommendedName>
        <fullName evidence="8 9">Outer membrane protein assembly factor BamA</fullName>
    </recommendedName>
</protein>
<dbReference type="PANTHER" id="PTHR12815">
    <property type="entry name" value="SORTING AND ASSEMBLY MACHINERY SAMM50 PROTEIN FAMILY MEMBER"/>
    <property type="match status" value="1"/>
</dbReference>
<evidence type="ECO:0000259" key="10">
    <source>
        <dbReference type="PROSITE" id="PS51779"/>
    </source>
</evidence>
<dbReference type="STRING" id="1260251.SPISAL_04460"/>
<feature type="domain" description="POTRA" evidence="10">
    <location>
        <begin position="344"/>
        <end position="418"/>
    </location>
</feature>
<dbReference type="GO" id="GO:0043165">
    <property type="term" value="P:Gram-negative-bacterium-type cell outer membrane assembly"/>
    <property type="evidence" value="ECO:0007669"/>
    <property type="project" value="UniProtKB-UniRule"/>
</dbReference>
<dbReference type="InterPro" id="IPR039910">
    <property type="entry name" value="D15-like"/>
</dbReference>
<comment type="subcellular location">
    <subcellularLocation>
        <location evidence="8">Cell outer membrane</location>
    </subcellularLocation>
    <subcellularLocation>
        <location evidence="1">Membrane</location>
    </subcellularLocation>
</comment>
<dbReference type="NCBIfam" id="TIGR03303">
    <property type="entry name" value="OM_YaeT"/>
    <property type="match status" value="1"/>
</dbReference>
<dbReference type="Gene3D" id="3.10.20.310">
    <property type="entry name" value="membrane protein fhac"/>
    <property type="match status" value="5"/>
</dbReference>
<dbReference type="PROSITE" id="PS51779">
    <property type="entry name" value="POTRA"/>
    <property type="match status" value="4"/>
</dbReference>
<evidence type="ECO:0000256" key="9">
    <source>
        <dbReference type="NCBIfam" id="TIGR03303"/>
    </source>
</evidence>
<evidence type="ECO:0000256" key="1">
    <source>
        <dbReference type="ARBA" id="ARBA00004370"/>
    </source>
</evidence>
<keyword evidence="3 8" id="KW-0812">Transmembrane</keyword>
<gene>
    <name evidence="8 11" type="primary">bamA</name>
    <name evidence="11" type="ORF">FKY71_03920</name>
</gene>
<dbReference type="InterPro" id="IPR010827">
    <property type="entry name" value="BamA/TamA_POTRA"/>
</dbReference>
<dbReference type="Pfam" id="PF01103">
    <property type="entry name" value="Omp85"/>
    <property type="match status" value="1"/>
</dbReference>
<dbReference type="AlphaFoldDB" id="A0A540VUC9"/>
<comment type="function">
    <text evidence="8">Part of the outer membrane protein assembly complex, which is involved in assembly and insertion of beta-barrel proteins into the outer membrane.</text>
</comment>
<comment type="caution">
    <text evidence="11">The sequence shown here is derived from an EMBL/GenBank/DDBJ whole genome shotgun (WGS) entry which is preliminary data.</text>
</comment>
<comment type="subunit">
    <text evidence="8">Part of the Bam complex.</text>
</comment>
<dbReference type="Gene3D" id="2.40.160.50">
    <property type="entry name" value="membrane protein fhac: a member of the omp85/tpsb transporter family"/>
    <property type="match status" value="1"/>
</dbReference>
<dbReference type="Proteomes" id="UP000315400">
    <property type="component" value="Unassembled WGS sequence"/>
</dbReference>
<dbReference type="Pfam" id="PF07244">
    <property type="entry name" value="POTRA"/>
    <property type="match status" value="5"/>
</dbReference>
<evidence type="ECO:0000313" key="11">
    <source>
        <dbReference type="EMBL" id="TQF00362.1"/>
    </source>
</evidence>
<keyword evidence="2 8" id="KW-1134">Transmembrane beta strand</keyword>
<evidence type="ECO:0000256" key="2">
    <source>
        <dbReference type="ARBA" id="ARBA00022452"/>
    </source>
</evidence>
<name>A0A540VUC9_9GAMM</name>
<comment type="similarity">
    <text evidence="8">Belongs to the BamA family.</text>
</comment>
<dbReference type="EMBL" id="VIFK01000015">
    <property type="protein sequence ID" value="TQF00362.1"/>
    <property type="molecule type" value="Genomic_DNA"/>
</dbReference>
<sequence precursor="true">MMRKKFAALFLMCGAGAAQGFTVEDIDIRGIERIAEGTVLNYLPLERGDEIDATASADAVESLFETGFFDDVQLLRDGDTLIIEVDERPGIAQIEFTGNDEIPGDRLRDGLSGAGLGEGQSFDPSLLSTIERELEQQYFALGYYDIDIESTVSPLPRNRVSLRLDIEEGEPASVQPIQFIGNQAFDGDTLRDEFEMGPRAWWAFLSDRDKYSRQRLSADLDRLQRFYRDRGYANFAIDSTQVAISPDRQRIHITVNLNEGKRYNVGEIELAGDLIFDEAELRELLTVKSGEVYNQRRIGETVDALRDKLGERGYAFARINPVPEIRAADEAVDLTFFVDPADRVYVRRVRISGNETTRDDVIRGEMRQFEGTWLSTSDLEESERRLGRTGFFGDVRVNTPRVPGTNNQVDVEVETTERLSGSLRAGVGFGSDQGVILNLGVQQDNVFGTGDRAEFVANSNDADTEYRLSYLERNHTLSGIDRRYAIAFRDREADEFDLNDYGLKSATASYGYRLPVSSNDRVGADLEFEETDIDLPSDADSYLVDEIAREGRSNAVVRANISWTRDTRNRAVFPTQGGRQQSRLEVSLPGVSDFEYYRLSVDQTRYAALNERFTLMLDGTLSYGDGYGDSEILPFYENFYAGGIRTVRGYDRNSLGPTDDSDEQVGGNLRVLGRVEMQVRPSLDDDANNLRLSAFVDGGQVWDLEREGLGGFDEFDTADLRFSAGAGLTYYSPIGPLTMSLARPLNDEPGDETQFFQFTIGATF</sequence>
<keyword evidence="4 8" id="KW-0732">Signal</keyword>
<evidence type="ECO:0000256" key="4">
    <source>
        <dbReference type="ARBA" id="ARBA00022729"/>
    </source>
</evidence>
<evidence type="ECO:0000256" key="3">
    <source>
        <dbReference type="ARBA" id="ARBA00022692"/>
    </source>
</evidence>
<feature type="domain" description="POTRA" evidence="10">
    <location>
        <begin position="21"/>
        <end position="88"/>
    </location>
</feature>
<dbReference type="InterPro" id="IPR023707">
    <property type="entry name" value="OM_assembly_BamA"/>
</dbReference>
<dbReference type="InterPro" id="IPR000184">
    <property type="entry name" value="Bac_surfAg_D15"/>
</dbReference>
<evidence type="ECO:0000256" key="7">
    <source>
        <dbReference type="ARBA" id="ARBA00023237"/>
    </source>
</evidence>
<feature type="domain" description="POTRA" evidence="10">
    <location>
        <begin position="172"/>
        <end position="260"/>
    </location>
</feature>
<evidence type="ECO:0000256" key="5">
    <source>
        <dbReference type="ARBA" id="ARBA00022737"/>
    </source>
</evidence>
<dbReference type="PANTHER" id="PTHR12815:SF23">
    <property type="entry name" value="OUTER MEMBRANE PROTEIN ASSEMBLY FACTOR BAMA"/>
    <property type="match status" value="1"/>
</dbReference>
<dbReference type="PIRSF" id="PIRSF006076">
    <property type="entry name" value="OM_assembly_OMP85"/>
    <property type="match status" value="1"/>
</dbReference>
<feature type="chain" id="PRO_5022275566" description="Outer membrane protein assembly factor BamA" evidence="8">
    <location>
        <begin position="21"/>
        <end position="764"/>
    </location>
</feature>
<accession>A0A540VUC9</accession>
<keyword evidence="5 8" id="KW-0677">Repeat</keyword>
<dbReference type="GO" id="GO:0051205">
    <property type="term" value="P:protein insertion into membrane"/>
    <property type="evidence" value="ECO:0007669"/>
    <property type="project" value="UniProtKB-UniRule"/>
</dbReference>
<proteinExistence type="inferred from homology"/>
<dbReference type="GO" id="GO:1990063">
    <property type="term" value="C:Bam protein complex"/>
    <property type="evidence" value="ECO:0007669"/>
    <property type="project" value="TreeGrafter"/>
</dbReference>
<keyword evidence="7 8" id="KW-0998">Cell outer membrane</keyword>
<evidence type="ECO:0000313" key="12">
    <source>
        <dbReference type="Proteomes" id="UP000315400"/>
    </source>
</evidence>
<feature type="signal peptide" evidence="8">
    <location>
        <begin position="1"/>
        <end position="20"/>
    </location>
</feature>
<dbReference type="InterPro" id="IPR034746">
    <property type="entry name" value="POTRA"/>
</dbReference>
<keyword evidence="6 8" id="KW-0472">Membrane</keyword>
<evidence type="ECO:0000256" key="8">
    <source>
        <dbReference type="HAMAP-Rule" id="MF_01430"/>
    </source>
</evidence>
<evidence type="ECO:0000256" key="6">
    <source>
        <dbReference type="ARBA" id="ARBA00023136"/>
    </source>
</evidence>
<feature type="domain" description="POTRA" evidence="10">
    <location>
        <begin position="89"/>
        <end position="169"/>
    </location>
</feature>
<reference evidence="11 12" key="1">
    <citation type="submission" date="2019-06" db="EMBL/GenBank/DDBJ databases">
        <title>Metagenome assembled Genome of Spiribacter salinus SL48-SHIP from the microbial mat of Salt Lake 48 (Novosibirsk region, Russia).</title>
        <authorList>
            <person name="Shipova A."/>
            <person name="Rozanov A.S."/>
            <person name="Bryanskaya A.V."/>
            <person name="Peltek S.E."/>
        </authorList>
    </citation>
    <scope>NUCLEOTIDE SEQUENCE [LARGE SCALE GENOMIC DNA]</scope>
    <source>
        <strain evidence="11">SL48-SHIP-2</strain>
    </source>
</reference>
<dbReference type="HAMAP" id="MF_01430">
    <property type="entry name" value="OM_assembly_BamA"/>
    <property type="match status" value="1"/>
</dbReference>